<keyword evidence="1" id="KW-0812">Transmembrane</keyword>
<evidence type="ECO:0000313" key="3">
    <source>
        <dbReference type="EMBL" id="KWW16655.1"/>
    </source>
</evidence>
<keyword evidence="1" id="KW-1133">Transmembrane helix</keyword>
<protein>
    <recommendedName>
        <fullName evidence="2">DUF58 domain-containing protein</fullName>
    </recommendedName>
</protein>
<dbReference type="EMBL" id="LNNH01000031">
    <property type="protein sequence ID" value="KWW16655.1"/>
    <property type="molecule type" value="Genomic_DNA"/>
</dbReference>
<dbReference type="PANTHER" id="PTHR34351:SF2">
    <property type="entry name" value="DUF58 DOMAIN-CONTAINING PROTEIN"/>
    <property type="match status" value="1"/>
</dbReference>
<keyword evidence="4" id="KW-1185">Reference proteome</keyword>
<proteinExistence type="predicted"/>
<organism evidence="3 4">
    <name type="scientific">Peribacillus simplex</name>
    <dbReference type="NCBI Taxonomy" id="1478"/>
    <lineage>
        <taxon>Bacteria</taxon>
        <taxon>Bacillati</taxon>
        <taxon>Bacillota</taxon>
        <taxon>Bacilli</taxon>
        <taxon>Bacillales</taxon>
        <taxon>Bacillaceae</taxon>
        <taxon>Peribacillus</taxon>
    </lineage>
</organism>
<dbReference type="InterPro" id="IPR002881">
    <property type="entry name" value="DUF58"/>
</dbReference>
<dbReference type="Pfam" id="PF01882">
    <property type="entry name" value="DUF58"/>
    <property type="match status" value="1"/>
</dbReference>
<dbReference type="AlphaFoldDB" id="A0A120GNX7"/>
<keyword evidence="1" id="KW-0472">Membrane</keyword>
<evidence type="ECO:0000256" key="1">
    <source>
        <dbReference type="SAM" id="Phobius"/>
    </source>
</evidence>
<evidence type="ECO:0000313" key="4">
    <source>
        <dbReference type="Proteomes" id="UP000064189"/>
    </source>
</evidence>
<feature type="domain" description="DUF58" evidence="2">
    <location>
        <begin position="208"/>
        <end position="343"/>
    </location>
</feature>
<sequence>MRSFNHFLKKNMNAAGLVFLMATSFCFAMFQGGFVSWFIFYSFLPFAAYAMILLFYPLHSITVERNVSKRECQAGETVEMNLTFTRKNRLPLLFLVIEEELPGDMEDSEDSGIYRKALIFPGCKRTISLSYALEGLPRGEHRFQSIRFLIGDFFGLVEKEAIFDSPMNITVFPTYHELDSLYLDQLFNQGQAGPTKKTHREHSVVSGVREYQPGDQLSWINWKATARTSEIMTKEFEVQKNRDVWIILDNQPSISFEESIIAAASFVHSLLKKGIQVGYASTSSSLILPAAAGRNQRRKIFTRLAKERTDETNALADKGRKGNLPANVAVIFIVSDLTREKMELLNAFRTNRGLTMLCMKNPENLLDEEKRVMTTAMTKGIKVSFIEPEQLRFDRTGVMAK</sequence>
<comment type="caution">
    <text evidence="3">The sequence shown here is derived from an EMBL/GenBank/DDBJ whole genome shotgun (WGS) entry which is preliminary data.</text>
</comment>
<reference evidence="3 4" key="1">
    <citation type="submission" date="2015-11" db="EMBL/GenBank/DDBJ databases">
        <title>Genome Sequence of Bacillus simplex strain VanAntwerpen2.</title>
        <authorList>
            <person name="Couger M.B."/>
        </authorList>
    </citation>
    <scope>NUCLEOTIDE SEQUENCE [LARGE SCALE GENOMIC DNA]</scope>
    <source>
        <strain evidence="3 4">VanAntwerpen02</strain>
    </source>
</reference>
<evidence type="ECO:0000259" key="2">
    <source>
        <dbReference type="Pfam" id="PF01882"/>
    </source>
</evidence>
<name>A0A120GNX7_9BACI</name>
<feature type="transmembrane region" description="Helical" evidence="1">
    <location>
        <begin position="12"/>
        <end position="30"/>
    </location>
</feature>
<dbReference type="PANTHER" id="PTHR34351">
    <property type="entry name" value="SLR1927 PROTEIN-RELATED"/>
    <property type="match status" value="1"/>
</dbReference>
<dbReference type="Proteomes" id="UP000064189">
    <property type="component" value="Unassembled WGS sequence"/>
</dbReference>
<feature type="transmembrane region" description="Helical" evidence="1">
    <location>
        <begin position="36"/>
        <end position="56"/>
    </location>
</feature>
<gene>
    <name evidence="3" type="ORF">AS888_23825</name>
</gene>
<accession>A0A120GNX7</accession>